<reference evidence="7" key="1">
    <citation type="journal article" date="2014" name="PLoS ONE">
        <title>Transcriptome-Based Identification of ABC Transporters in the Western Tarnished Plant Bug Lygus hesperus.</title>
        <authorList>
            <person name="Hull J.J."/>
            <person name="Chaney K."/>
            <person name="Geib S.M."/>
            <person name="Fabrick J.A."/>
            <person name="Brent C.S."/>
            <person name="Walsh D."/>
            <person name="Lavine L.C."/>
        </authorList>
    </citation>
    <scope>NUCLEOTIDE SEQUENCE</scope>
</reference>
<dbReference type="InterPro" id="IPR004345">
    <property type="entry name" value="TB2_DP1_HVA22"/>
</dbReference>
<evidence type="ECO:0000256" key="4">
    <source>
        <dbReference type="ARBA" id="ARBA00022989"/>
    </source>
</evidence>
<dbReference type="PANTHER" id="PTHR12300">
    <property type="entry name" value="HVA22-LIKE PROTEINS"/>
    <property type="match status" value="1"/>
</dbReference>
<proteinExistence type="inferred from homology"/>
<organism evidence="7">
    <name type="scientific">Lygus hesperus</name>
    <name type="common">Western plant bug</name>
    <dbReference type="NCBI Taxonomy" id="30085"/>
    <lineage>
        <taxon>Eukaryota</taxon>
        <taxon>Metazoa</taxon>
        <taxon>Ecdysozoa</taxon>
        <taxon>Arthropoda</taxon>
        <taxon>Hexapoda</taxon>
        <taxon>Insecta</taxon>
        <taxon>Pterygota</taxon>
        <taxon>Neoptera</taxon>
        <taxon>Paraneoptera</taxon>
        <taxon>Hemiptera</taxon>
        <taxon>Heteroptera</taxon>
        <taxon>Panheteroptera</taxon>
        <taxon>Cimicomorpha</taxon>
        <taxon>Miridae</taxon>
        <taxon>Mirini</taxon>
        <taxon>Lygus</taxon>
    </lineage>
</organism>
<dbReference type="EMBL" id="GDHC01009884">
    <property type="protein sequence ID" value="JAQ08745.1"/>
    <property type="molecule type" value="Transcribed_RNA"/>
</dbReference>
<name>A0A0A9ZF23_LYGHE</name>
<sequence length="182" mass="20731">MAQQVQNLKSYKQKVEAALDDPNAPWASSFSFVEAKTGVKRIYIFLGLILCATLYLMFGYAAQLLCNIIGFLYPAYASMKAIESPNKLDDTKWLTYWTVYALFSIVEFPSDVLMSWFPFYYLTKCIFMIWLFLPISSNGSVLLYNHIIRPRFLKHSASIDDMMNKLTNAAAKAAVDVATKNE</sequence>
<evidence type="ECO:0000256" key="5">
    <source>
        <dbReference type="ARBA" id="ARBA00023136"/>
    </source>
</evidence>
<keyword evidence="3 6" id="KW-0812">Transmembrane</keyword>
<evidence type="ECO:0000256" key="3">
    <source>
        <dbReference type="ARBA" id="ARBA00022692"/>
    </source>
</evidence>
<comment type="subcellular location">
    <subcellularLocation>
        <location evidence="1 6">Membrane</location>
        <topology evidence="1 6">Multi-pass membrane protein</topology>
    </subcellularLocation>
</comment>
<dbReference type="EMBL" id="GBHO01001073">
    <property type="protein sequence ID" value="JAG42531.1"/>
    <property type="molecule type" value="Transcribed_RNA"/>
</dbReference>
<accession>A0A0A9ZF23</accession>
<feature type="transmembrane region" description="Helical" evidence="6">
    <location>
        <begin position="42"/>
        <end position="73"/>
    </location>
</feature>
<evidence type="ECO:0000256" key="6">
    <source>
        <dbReference type="RuleBase" id="RU362006"/>
    </source>
</evidence>
<evidence type="ECO:0000256" key="1">
    <source>
        <dbReference type="ARBA" id="ARBA00004141"/>
    </source>
</evidence>
<evidence type="ECO:0000313" key="8">
    <source>
        <dbReference type="EMBL" id="JAQ08745.1"/>
    </source>
</evidence>
<keyword evidence="7" id="KW-0675">Receptor</keyword>
<reference evidence="7" key="2">
    <citation type="submission" date="2014-07" db="EMBL/GenBank/DDBJ databases">
        <authorList>
            <person name="Hull J."/>
        </authorList>
    </citation>
    <scope>NUCLEOTIDE SEQUENCE</scope>
</reference>
<evidence type="ECO:0000313" key="7">
    <source>
        <dbReference type="EMBL" id="JAG42531.1"/>
    </source>
</evidence>
<gene>
    <name evidence="7" type="primary">REEP5_1</name>
    <name evidence="8" type="synonym">REEP5_3</name>
    <name evidence="7" type="ORF">CM83_19197</name>
    <name evidence="8" type="ORF">g.44327</name>
</gene>
<comment type="similarity">
    <text evidence="2 6">Belongs to the DP1 family.</text>
</comment>
<feature type="transmembrane region" description="Helical" evidence="6">
    <location>
        <begin position="119"/>
        <end position="144"/>
    </location>
</feature>
<keyword evidence="4 6" id="KW-1133">Transmembrane helix</keyword>
<dbReference type="GO" id="GO:0016020">
    <property type="term" value="C:membrane"/>
    <property type="evidence" value="ECO:0007669"/>
    <property type="project" value="UniProtKB-SubCell"/>
</dbReference>
<protein>
    <recommendedName>
        <fullName evidence="6">Receptor expression-enhancing protein</fullName>
    </recommendedName>
</protein>
<evidence type="ECO:0000256" key="2">
    <source>
        <dbReference type="ARBA" id="ARBA00008573"/>
    </source>
</evidence>
<dbReference type="PANTHER" id="PTHR12300:SF161">
    <property type="entry name" value="RECEPTOR EXPRESSION-ENHANCING PROTEIN"/>
    <property type="match status" value="1"/>
</dbReference>
<reference evidence="8" key="3">
    <citation type="journal article" date="2016" name="Gigascience">
        <title>De novo construction of an expanded transcriptome assembly for the western tarnished plant bug, Lygus hesperus.</title>
        <authorList>
            <person name="Tassone E.E."/>
            <person name="Geib S.M."/>
            <person name="Hall B."/>
            <person name="Fabrick J.A."/>
            <person name="Brent C.S."/>
            <person name="Hull J.J."/>
        </authorList>
    </citation>
    <scope>NUCLEOTIDE SEQUENCE</scope>
</reference>
<feature type="transmembrane region" description="Helical" evidence="6">
    <location>
        <begin position="94"/>
        <end position="113"/>
    </location>
</feature>
<dbReference type="AlphaFoldDB" id="A0A0A9ZF23"/>
<keyword evidence="5 6" id="KW-0472">Membrane</keyword>
<dbReference type="Pfam" id="PF03134">
    <property type="entry name" value="TB2_DP1_HVA22"/>
    <property type="match status" value="1"/>
</dbReference>